<evidence type="ECO:0000256" key="1">
    <source>
        <dbReference type="SAM" id="Phobius"/>
    </source>
</evidence>
<dbReference type="Proteomes" id="UP000298021">
    <property type="component" value="Unassembled WGS sequence"/>
</dbReference>
<keyword evidence="3" id="KW-1185">Reference proteome</keyword>
<proteinExistence type="predicted"/>
<organism evidence="2 3">
    <name type="scientific">Companilactobacillus suantsaicola</name>
    <dbReference type="NCBI Taxonomy" id="2487723"/>
    <lineage>
        <taxon>Bacteria</taxon>
        <taxon>Bacillati</taxon>
        <taxon>Bacillota</taxon>
        <taxon>Bacilli</taxon>
        <taxon>Lactobacillales</taxon>
        <taxon>Lactobacillaceae</taxon>
        <taxon>Companilactobacillus</taxon>
    </lineage>
</organism>
<keyword evidence="1" id="KW-0812">Transmembrane</keyword>
<name>A0A4Z0JP21_9LACO</name>
<evidence type="ECO:0000313" key="2">
    <source>
        <dbReference type="EMBL" id="TGD23940.1"/>
    </source>
</evidence>
<feature type="transmembrane region" description="Helical" evidence="1">
    <location>
        <begin position="84"/>
        <end position="102"/>
    </location>
</feature>
<protein>
    <submittedName>
        <fullName evidence="2">Uncharacterized protein</fullName>
    </submittedName>
</protein>
<evidence type="ECO:0000313" key="3">
    <source>
        <dbReference type="Proteomes" id="UP000298021"/>
    </source>
</evidence>
<sequence>MSDLFFYFILTFLIFTFLEISSFLATKNLTTFEKYELENSKAFSILQLIIDYFIYLVIMFFFMSLVSELVISLGLYMGLATTNWIFFCGQFVAFIGISIMLYQPLAFNPLEEYEKKTQESFWWDF</sequence>
<comment type="caution">
    <text evidence="2">The sequence shown here is derived from an EMBL/GenBank/DDBJ whole genome shotgun (WGS) entry which is preliminary data.</text>
</comment>
<gene>
    <name evidence="2" type="ORF">EGT49_04395</name>
</gene>
<accession>A0A4Z0JP21</accession>
<dbReference type="RefSeq" id="WP_135371882.1">
    <property type="nucleotide sequence ID" value="NZ_RKLY01000008.1"/>
</dbReference>
<dbReference type="EMBL" id="RKLY01000008">
    <property type="protein sequence ID" value="TGD23940.1"/>
    <property type="molecule type" value="Genomic_DNA"/>
</dbReference>
<feature type="transmembrane region" description="Helical" evidence="1">
    <location>
        <begin position="6"/>
        <end position="25"/>
    </location>
</feature>
<reference evidence="2 3" key="1">
    <citation type="submission" date="2018-10" db="EMBL/GenBank/DDBJ databases">
        <title>Lactobacillus sp. R7 and Lactobacillus sp. R19 isolated from fermented mustard green product of Taiwan.</title>
        <authorList>
            <person name="Lin S.-T."/>
        </authorList>
    </citation>
    <scope>NUCLEOTIDE SEQUENCE [LARGE SCALE GENOMIC DNA]</scope>
    <source>
        <strain evidence="2 3">BCRC 81127</strain>
    </source>
</reference>
<feature type="transmembrane region" description="Helical" evidence="1">
    <location>
        <begin position="45"/>
        <end position="64"/>
    </location>
</feature>
<dbReference type="AlphaFoldDB" id="A0A4Z0JP21"/>
<keyword evidence="1" id="KW-0472">Membrane</keyword>
<keyword evidence="1" id="KW-1133">Transmembrane helix</keyword>